<protein>
    <submittedName>
        <fullName evidence="1">Uncharacterized protein</fullName>
    </submittedName>
</protein>
<organism evidence="1 2">
    <name type="scientific">Araneus ventricosus</name>
    <name type="common">Orbweaver spider</name>
    <name type="synonym">Epeira ventricosa</name>
    <dbReference type="NCBI Taxonomy" id="182803"/>
    <lineage>
        <taxon>Eukaryota</taxon>
        <taxon>Metazoa</taxon>
        <taxon>Ecdysozoa</taxon>
        <taxon>Arthropoda</taxon>
        <taxon>Chelicerata</taxon>
        <taxon>Arachnida</taxon>
        <taxon>Araneae</taxon>
        <taxon>Araneomorphae</taxon>
        <taxon>Entelegynae</taxon>
        <taxon>Araneoidea</taxon>
        <taxon>Araneidae</taxon>
        <taxon>Araneus</taxon>
    </lineage>
</organism>
<dbReference type="Proteomes" id="UP000499080">
    <property type="component" value="Unassembled WGS sequence"/>
</dbReference>
<evidence type="ECO:0000313" key="1">
    <source>
        <dbReference type="EMBL" id="GBO20165.1"/>
    </source>
</evidence>
<gene>
    <name evidence="1" type="ORF">AVEN_135929_1</name>
</gene>
<keyword evidence="2" id="KW-1185">Reference proteome</keyword>
<dbReference type="AlphaFoldDB" id="A0A4Y2V4J3"/>
<dbReference type="EMBL" id="BGPR01043554">
    <property type="protein sequence ID" value="GBO20165.1"/>
    <property type="molecule type" value="Genomic_DNA"/>
</dbReference>
<reference evidence="1 2" key="1">
    <citation type="journal article" date="2019" name="Sci. Rep.">
        <title>Orb-weaving spider Araneus ventricosus genome elucidates the spidroin gene catalogue.</title>
        <authorList>
            <person name="Kono N."/>
            <person name="Nakamura H."/>
            <person name="Ohtoshi R."/>
            <person name="Moran D.A.P."/>
            <person name="Shinohara A."/>
            <person name="Yoshida Y."/>
            <person name="Fujiwara M."/>
            <person name="Mori M."/>
            <person name="Tomita M."/>
            <person name="Arakawa K."/>
        </authorList>
    </citation>
    <scope>NUCLEOTIDE SEQUENCE [LARGE SCALE GENOMIC DNA]</scope>
</reference>
<comment type="caution">
    <text evidence="1">The sequence shown here is derived from an EMBL/GenBank/DDBJ whole genome shotgun (WGS) entry which is preliminary data.</text>
</comment>
<proteinExistence type="predicted"/>
<sequence>MPNIQRHLGATIRLILRVNTNDTFSALSRIRTLTVVRHVLGVGPNTSRSPLLYPPEKRDPTNLLGDFSVMYSRCLMVGFPNIKMKCYNLV</sequence>
<accession>A0A4Y2V4J3</accession>
<name>A0A4Y2V4J3_ARAVE</name>
<evidence type="ECO:0000313" key="2">
    <source>
        <dbReference type="Proteomes" id="UP000499080"/>
    </source>
</evidence>